<dbReference type="RefSeq" id="XP_017992210.1">
    <property type="nucleotide sequence ID" value="XM_018135407.1"/>
</dbReference>
<evidence type="ECO:0008006" key="5">
    <source>
        <dbReference type="Google" id="ProtNLM"/>
    </source>
</evidence>
<sequence length="275" mass="30015">MVSWTTVLSAVAALSVMVRATESSTTETYTIFHRVIDALDSKDATPWYPRALIHVPKSLAQADDVQYEGITSNLEFPADPKNKLYQIKAVPRTKTAEDEEASFMSYTKLCQLRIPNDGEALPDAIKVYLSHLPTASSPAPWVTNLAYVVEQDVPMDKDACPILAKDASYYPTSFATELRLLVPEVAPSPVITEDTVTSNTQDAPKDGKKKPEKPKNLVEFLRQYWMYFLPLIVLFMMPASEDIPDRPAGAPAGSAGVAKRVTPGPAAAGSAAKKN</sequence>
<protein>
    <recommendedName>
        <fullName evidence="5">ER membrane protein complex subunit 10</fullName>
    </recommendedName>
</protein>
<evidence type="ECO:0000256" key="1">
    <source>
        <dbReference type="SAM" id="MobiDB-lite"/>
    </source>
</evidence>
<keyword evidence="2" id="KW-0732">Signal</keyword>
<organism evidence="3 4">
    <name type="scientific">Malassezia pachydermatis</name>
    <dbReference type="NCBI Taxonomy" id="77020"/>
    <lineage>
        <taxon>Eukaryota</taxon>
        <taxon>Fungi</taxon>
        <taxon>Dikarya</taxon>
        <taxon>Basidiomycota</taxon>
        <taxon>Ustilaginomycotina</taxon>
        <taxon>Malasseziomycetes</taxon>
        <taxon>Malasseziales</taxon>
        <taxon>Malasseziaceae</taxon>
        <taxon>Malassezia</taxon>
    </lineage>
</organism>
<feature type="compositionally biased region" description="Low complexity" evidence="1">
    <location>
        <begin position="246"/>
        <end position="275"/>
    </location>
</feature>
<evidence type="ECO:0000256" key="2">
    <source>
        <dbReference type="SAM" id="SignalP"/>
    </source>
</evidence>
<dbReference type="Proteomes" id="UP000037751">
    <property type="component" value="Unassembled WGS sequence"/>
</dbReference>
<dbReference type="GeneID" id="28727282"/>
<evidence type="ECO:0000313" key="3">
    <source>
        <dbReference type="EMBL" id="KOS14578.1"/>
    </source>
</evidence>
<proteinExistence type="predicted"/>
<feature type="signal peptide" evidence="2">
    <location>
        <begin position="1"/>
        <end position="20"/>
    </location>
</feature>
<evidence type="ECO:0000313" key="4">
    <source>
        <dbReference type="Proteomes" id="UP000037751"/>
    </source>
</evidence>
<dbReference type="STRING" id="77020.A0A0M8MMJ5"/>
<name>A0A0M8MMJ5_9BASI</name>
<keyword evidence="4" id="KW-1185">Reference proteome</keyword>
<dbReference type="AlphaFoldDB" id="A0A0M8MMJ5"/>
<feature type="region of interest" description="Disordered" evidence="1">
    <location>
        <begin position="244"/>
        <end position="275"/>
    </location>
</feature>
<accession>A0A0M8MMJ5</accession>
<gene>
    <name evidence="3" type="ORF">Malapachy_0895</name>
</gene>
<dbReference type="EMBL" id="LGAV01000003">
    <property type="protein sequence ID" value="KOS14578.1"/>
    <property type="molecule type" value="Genomic_DNA"/>
</dbReference>
<comment type="caution">
    <text evidence="3">The sequence shown here is derived from an EMBL/GenBank/DDBJ whole genome shotgun (WGS) entry which is preliminary data.</text>
</comment>
<reference evidence="3 4" key="1">
    <citation type="submission" date="2015-07" db="EMBL/GenBank/DDBJ databases">
        <title>Draft Genome Sequence of Malassezia furfur CBS1878 and Malassezia pachydermatis CBS1879.</title>
        <authorList>
            <person name="Triana S."/>
            <person name="Ohm R."/>
            <person name="Gonzalez A."/>
            <person name="DeCock H."/>
            <person name="Restrepo S."/>
            <person name="Celis A."/>
        </authorList>
    </citation>
    <scope>NUCLEOTIDE SEQUENCE [LARGE SCALE GENOMIC DNA]</scope>
    <source>
        <strain evidence="3 4">CBS 1879</strain>
    </source>
</reference>
<dbReference type="OrthoDB" id="1894652at2759"/>
<dbReference type="VEuPathDB" id="FungiDB:Malapachy_0895"/>
<feature type="chain" id="PRO_5005818594" description="ER membrane protein complex subunit 10" evidence="2">
    <location>
        <begin position="21"/>
        <end position="275"/>
    </location>
</feature>
<feature type="region of interest" description="Disordered" evidence="1">
    <location>
        <begin position="192"/>
        <end position="212"/>
    </location>
</feature>